<feature type="domain" description="Ketopantoate reductase C-terminal" evidence="13">
    <location>
        <begin position="179"/>
        <end position="300"/>
    </location>
</feature>
<evidence type="ECO:0000256" key="7">
    <source>
        <dbReference type="ARBA" id="ARBA00022857"/>
    </source>
</evidence>
<dbReference type="InterPro" id="IPR013752">
    <property type="entry name" value="KPA_reductase"/>
</dbReference>
<protein>
    <recommendedName>
        <fullName evidence="5 11">2-dehydropantoate 2-reductase</fullName>
        <ecNumber evidence="4 11">1.1.1.169</ecNumber>
    </recommendedName>
    <alternativeName>
        <fullName evidence="9 11">Ketopantoate reductase</fullName>
    </alternativeName>
</protein>
<evidence type="ECO:0000256" key="10">
    <source>
        <dbReference type="ARBA" id="ARBA00048793"/>
    </source>
</evidence>
<dbReference type="GO" id="GO:0015940">
    <property type="term" value="P:pantothenate biosynthetic process"/>
    <property type="evidence" value="ECO:0007669"/>
    <property type="project" value="UniProtKB-UniPathway"/>
</dbReference>
<evidence type="ECO:0000313" key="15">
    <source>
        <dbReference type="Proteomes" id="UP000554520"/>
    </source>
</evidence>
<name>A0A839UFC1_9HYPH</name>
<dbReference type="SUPFAM" id="SSF48179">
    <property type="entry name" value="6-phosphogluconate dehydrogenase C-terminal domain-like"/>
    <property type="match status" value="1"/>
</dbReference>
<dbReference type="FunFam" id="1.10.1040.10:FF:000017">
    <property type="entry name" value="2-dehydropantoate 2-reductase"/>
    <property type="match status" value="1"/>
</dbReference>
<dbReference type="SUPFAM" id="SSF51735">
    <property type="entry name" value="NAD(P)-binding Rossmann-fold domains"/>
    <property type="match status" value="1"/>
</dbReference>
<proteinExistence type="inferred from homology"/>
<dbReference type="Proteomes" id="UP000554520">
    <property type="component" value="Unassembled WGS sequence"/>
</dbReference>
<dbReference type="Gene3D" id="1.10.1040.10">
    <property type="entry name" value="N-(1-d-carboxylethyl)-l-norvaline Dehydrogenase, domain 2"/>
    <property type="match status" value="1"/>
</dbReference>
<dbReference type="GO" id="GO:0008677">
    <property type="term" value="F:2-dehydropantoate 2-reductase activity"/>
    <property type="evidence" value="ECO:0007669"/>
    <property type="project" value="UniProtKB-EC"/>
</dbReference>
<evidence type="ECO:0000259" key="13">
    <source>
        <dbReference type="Pfam" id="PF08546"/>
    </source>
</evidence>
<sequence length="318" mass="33623">MRIAILGAGAVGGYFGARLAAGGADVTFVARGAHLAAIQRDGLRVISQRGDVHLRDVKAVDDISKVGEVDLVILGVKLWDTELAAATLKPLAEQGAAVLSLQNGVHKDEVLRKHVPTEAVIGGLCYIAAVIAEPGTIRHDGTMQRIIAGEYDGTSSARTEAFYQACSAGGIDADISNEIERLIWEKYVFLVGLSATTSAIRQTIGPIREDPAARALLFDIMNETVAVGRAKGVPLTPDFAEDRLAFCDTLPTSMTSSMYHDLVRGKRMELAWLSGGVAALGEELGIPTPMNRAVARILNIYASGNITVSALGSQVGQM</sequence>
<evidence type="ECO:0000256" key="5">
    <source>
        <dbReference type="ARBA" id="ARBA00019465"/>
    </source>
</evidence>
<keyword evidence="7 11" id="KW-0521">NADP</keyword>
<dbReference type="NCBIfam" id="TIGR00745">
    <property type="entry name" value="apbA_panE"/>
    <property type="match status" value="1"/>
</dbReference>
<dbReference type="Pfam" id="PF08546">
    <property type="entry name" value="ApbA_C"/>
    <property type="match status" value="1"/>
</dbReference>
<dbReference type="AlphaFoldDB" id="A0A839UFC1"/>
<dbReference type="RefSeq" id="WP_183665742.1">
    <property type="nucleotide sequence ID" value="NZ_JACHXN010000047.1"/>
</dbReference>
<evidence type="ECO:0000256" key="4">
    <source>
        <dbReference type="ARBA" id="ARBA00013014"/>
    </source>
</evidence>
<dbReference type="InterPro" id="IPR013332">
    <property type="entry name" value="KPR_N"/>
</dbReference>
<keyword evidence="6 11" id="KW-0566">Pantothenate biosynthesis</keyword>
<comment type="caution">
    <text evidence="14">The sequence shown here is derived from an EMBL/GenBank/DDBJ whole genome shotgun (WGS) entry which is preliminary data.</text>
</comment>
<dbReference type="Pfam" id="PF02558">
    <property type="entry name" value="ApbA"/>
    <property type="match status" value="1"/>
</dbReference>
<dbReference type="Gene3D" id="3.40.50.720">
    <property type="entry name" value="NAD(P)-binding Rossmann-like Domain"/>
    <property type="match status" value="1"/>
</dbReference>
<comment type="catalytic activity">
    <reaction evidence="10 11">
        <text>(R)-pantoate + NADP(+) = 2-dehydropantoate + NADPH + H(+)</text>
        <dbReference type="Rhea" id="RHEA:16233"/>
        <dbReference type="ChEBI" id="CHEBI:11561"/>
        <dbReference type="ChEBI" id="CHEBI:15378"/>
        <dbReference type="ChEBI" id="CHEBI:15980"/>
        <dbReference type="ChEBI" id="CHEBI:57783"/>
        <dbReference type="ChEBI" id="CHEBI:58349"/>
        <dbReference type="EC" id="1.1.1.169"/>
    </reaction>
</comment>
<evidence type="ECO:0000313" key="14">
    <source>
        <dbReference type="EMBL" id="MBB3149858.1"/>
    </source>
</evidence>
<comment type="pathway">
    <text evidence="2 11">Cofactor biosynthesis; (R)-pantothenate biosynthesis; (R)-pantoate from 3-methyl-2-oxobutanoate: step 2/2.</text>
</comment>
<feature type="domain" description="Ketopantoate reductase N-terminal" evidence="12">
    <location>
        <begin position="3"/>
        <end position="152"/>
    </location>
</feature>
<evidence type="ECO:0000256" key="8">
    <source>
        <dbReference type="ARBA" id="ARBA00023002"/>
    </source>
</evidence>
<evidence type="ECO:0000256" key="6">
    <source>
        <dbReference type="ARBA" id="ARBA00022655"/>
    </source>
</evidence>
<dbReference type="EC" id="1.1.1.169" evidence="4 11"/>
<organism evidence="14 15">
    <name type="scientific">Phyllobacterium trifolii</name>
    <dbReference type="NCBI Taxonomy" id="300193"/>
    <lineage>
        <taxon>Bacteria</taxon>
        <taxon>Pseudomonadati</taxon>
        <taxon>Pseudomonadota</taxon>
        <taxon>Alphaproteobacteria</taxon>
        <taxon>Hyphomicrobiales</taxon>
        <taxon>Phyllobacteriaceae</taxon>
        <taxon>Phyllobacterium</taxon>
    </lineage>
</organism>
<comment type="similarity">
    <text evidence="3 11">Belongs to the ketopantoate reductase family.</text>
</comment>
<dbReference type="InterPro" id="IPR008927">
    <property type="entry name" value="6-PGluconate_DH-like_C_sf"/>
</dbReference>
<accession>A0A839UFC1</accession>
<dbReference type="GO" id="GO:0005737">
    <property type="term" value="C:cytoplasm"/>
    <property type="evidence" value="ECO:0007669"/>
    <property type="project" value="TreeGrafter"/>
</dbReference>
<evidence type="ECO:0000256" key="1">
    <source>
        <dbReference type="ARBA" id="ARBA00002919"/>
    </source>
</evidence>
<comment type="function">
    <text evidence="1 11">Catalyzes the NADPH-dependent reduction of ketopantoate into pantoic acid.</text>
</comment>
<dbReference type="UniPathway" id="UPA00028">
    <property type="reaction ID" value="UER00004"/>
</dbReference>
<dbReference type="EMBL" id="JACHXN010000047">
    <property type="protein sequence ID" value="MBB3149858.1"/>
    <property type="molecule type" value="Genomic_DNA"/>
</dbReference>
<keyword evidence="15" id="KW-1185">Reference proteome</keyword>
<evidence type="ECO:0000256" key="3">
    <source>
        <dbReference type="ARBA" id="ARBA00007870"/>
    </source>
</evidence>
<dbReference type="InterPro" id="IPR036291">
    <property type="entry name" value="NAD(P)-bd_dom_sf"/>
</dbReference>
<evidence type="ECO:0000256" key="11">
    <source>
        <dbReference type="RuleBase" id="RU362068"/>
    </source>
</evidence>
<dbReference type="PANTHER" id="PTHR21708">
    <property type="entry name" value="PROBABLE 2-DEHYDROPANTOATE 2-REDUCTASE"/>
    <property type="match status" value="1"/>
</dbReference>
<gene>
    <name evidence="14" type="ORF">FHS21_006315</name>
</gene>
<dbReference type="PANTHER" id="PTHR21708:SF26">
    <property type="entry name" value="2-DEHYDROPANTOATE 2-REDUCTASE"/>
    <property type="match status" value="1"/>
</dbReference>
<evidence type="ECO:0000256" key="2">
    <source>
        <dbReference type="ARBA" id="ARBA00004994"/>
    </source>
</evidence>
<reference evidence="14 15" key="1">
    <citation type="submission" date="2020-08" db="EMBL/GenBank/DDBJ databases">
        <title>Genomic Encyclopedia of Type Strains, Phase III (KMG-III): the genomes of soil and plant-associated and newly described type strains.</title>
        <authorList>
            <person name="Whitman W."/>
        </authorList>
    </citation>
    <scope>NUCLEOTIDE SEQUENCE [LARGE SCALE GENOMIC DNA]</scope>
    <source>
        <strain evidence="14 15">CECT 7015</strain>
    </source>
</reference>
<evidence type="ECO:0000256" key="9">
    <source>
        <dbReference type="ARBA" id="ARBA00032024"/>
    </source>
</evidence>
<dbReference type="InterPro" id="IPR003710">
    <property type="entry name" value="ApbA"/>
</dbReference>
<dbReference type="InterPro" id="IPR051402">
    <property type="entry name" value="KPR-Related"/>
</dbReference>
<dbReference type="InterPro" id="IPR013328">
    <property type="entry name" value="6PGD_dom2"/>
</dbReference>
<evidence type="ECO:0000259" key="12">
    <source>
        <dbReference type="Pfam" id="PF02558"/>
    </source>
</evidence>
<keyword evidence="8 11" id="KW-0560">Oxidoreductase</keyword>
<dbReference type="FunFam" id="3.40.50.720:FF:000307">
    <property type="entry name" value="2-dehydropantoate 2-reductase"/>
    <property type="match status" value="1"/>
</dbReference>